<dbReference type="HOGENOM" id="CLU_3100371_0_0_0"/>
<proteinExistence type="predicted"/>
<reference evidence="1 2" key="1">
    <citation type="submission" date="2009-09" db="EMBL/GenBank/DDBJ databases">
        <authorList>
            <person name="Weinstock G."/>
            <person name="Sodergren E."/>
            <person name="Clifton S."/>
            <person name="Fulton L."/>
            <person name="Fulton B."/>
            <person name="Courtney L."/>
            <person name="Fronick C."/>
            <person name="Harrison M."/>
            <person name="Strong C."/>
            <person name="Farmer C."/>
            <person name="Delahaunty K."/>
            <person name="Markovic C."/>
            <person name="Hall O."/>
            <person name="Minx P."/>
            <person name="Tomlinson C."/>
            <person name="Mitreva M."/>
            <person name="Nelson J."/>
            <person name="Hou S."/>
            <person name="Wollam A."/>
            <person name="Pepin K.H."/>
            <person name="Johnson M."/>
            <person name="Bhonagiri V."/>
            <person name="Nash W.E."/>
            <person name="Warren W."/>
            <person name="Chinwalla A."/>
            <person name="Mardis E.R."/>
            <person name="Wilson R.K."/>
        </authorList>
    </citation>
    <scope>NUCLEOTIDE SEQUENCE [LARGE SCALE GENOMIC DNA]</scope>
    <source>
        <strain evidence="1 2">F0254</strain>
    </source>
</reference>
<dbReference type="STRING" id="634994.GCWU000323_02483"/>
<gene>
    <name evidence="1" type="ORF">GCWU000323_02483</name>
</gene>
<organism evidence="1 2">
    <name type="scientific">Leptotrichia hofstadii F0254</name>
    <dbReference type="NCBI Taxonomy" id="634994"/>
    <lineage>
        <taxon>Bacteria</taxon>
        <taxon>Fusobacteriati</taxon>
        <taxon>Fusobacteriota</taxon>
        <taxon>Fusobacteriia</taxon>
        <taxon>Fusobacteriales</taxon>
        <taxon>Leptotrichiaceae</taxon>
        <taxon>Leptotrichia</taxon>
    </lineage>
</organism>
<dbReference type="AlphaFoldDB" id="C9N0W7"/>
<accession>C9N0W7</accession>
<sequence>MRESRCDKRLKLLGKLNSNVKFGKRDGYLKSSLFLDKFVWILLEWRGLGIN</sequence>
<name>C9N0W7_9FUSO</name>
<dbReference type="Proteomes" id="UP000006233">
    <property type="component" value="Unassembled WGS sequence"/>
</dbReference>
<evidence type="ECO:0000313" key="1">
    <source>
        <dbReference type="EMBL" id="EEX73453.1"/>
    </source>
</evidence>
<comment type="caution">
    <text evidence="1">The sequence shown here is derived from an EMBL/GenBank/DDBJ whole genome shotgun (WGS) entry which is preliminary data.</text>
</comment>
<evidence type="ECO:0000313" key="2">
    <source>
        <dbReference type="Proteomes" id="UP000006233"/>
    </source>
</evidence>
<protein>
    <submittedName>
        <fullName evidence="1">Uncharacterized protein</fullName>
    </submittedName>
</protein>
<dbReference type="EMBL" id="ACVB02000027">
    <property type="protein sequence ID" value="EEX73453.1"/>
    <property type="molecule type" value="Genomic_DNA"/>
</dbReference>